<keyword evidence="4 6" id="KW-1133">Transmembrane helix</keyword>
<evidence type="ECO:0000256" key="2">
    <source>
        <dbReference type="ARBA" id="ARBA00022475"/>
    </source>
</evidence>
<dbReference type="GO" id="GO:0005886">
    <property type="term" value="C:plasma membrane"/>
    <property type="evidence" value="ECO:0007669"/>
    <property type="project" value="UniProtKB-SubCell"/>
</dbReference>
<gene>
    <name evidence="8" type="ORF">Vau01_099220</name>
</gene>
<dbReference type="RefSeq" id="WP_204008055.1">
    <property type="nucleotide sequence ID" value="NZ_BOPG01000077.1"/>
</dbReference>
<feature type="transmembrane region" description="Helical" evidence="6">
    <location>
        <begin position="45"/>
        <end position="64"/>
    </location>
</feature>
<comment type="caution">
    <text evidence="8">The sequence shown here is derived from an EMBL/GenBank/DDBJ whole genome shotgun (WGS) entry which is preliminary data.</text>
</comment>
<dbReference type="Pfam" id="PF00482">
    <property type="entry name" value="T2SSF"/>
    <property type="match status" value="1"/>
</dbReference>
<name>A0A8J3ZIZ6_9ACTN</name>
<dbReference type="InterPro" id="IPR018076">
    <property type="entry name" value="T2SS_GspF_dom"/>
</dbReference>
<feature type="transmembrane region" description="Helical" evidence="6">
    <location>
        <begin position="245"/>
        <end position="266"/>
    </location>
</feature>
<proteinExistence type="predicted"/>
<accession>A0A8J3ZIZ6</accession>
<keyword evidence="5 6" id="KW-0472">Membrane</keyword>
<comment type="subcellular location">
    <subcellularLocation>
        <location evidence="1">Cell membrane</location>
        <topology evidence="1">Multi-pass membrane protein</topology>
    </subcellularLocation>
</comment>
<dbReference type="PANTHER" id="PTHR35007">
    <property type="entry name" value="INTEGRAL MEMBRANE PROTEIN-RELATED"/>
    <property type="match status" value="1"/>
</dbReference>
<evidence type="ECO:0000256" key="6">
    <source>
        <dbReference type="SAM" id="Phobius"/>
    </source>
</evidence>
<keyword evidence="9" id="KW-1185">Reference proteome</keyword>
<dbReference type="PANTHER" id="PTHR35007:SF3">
    <property type="entry name" value="POSSIBLE CONSERVED ALANINE RICH MEMBRANE PROTEIN"/>
    <property type="match status" value="1"/>
</dbReference>
<dbReference type="Proteomes" id="UP000612585">
    <property type="component" value="Unassembled WGS sequence"/>
</dbReference>
<evidence type="ECO:0000313" key="9">
    <source>
        <dbReference type="Proteomes" id="UP000612585"/>
    </source>
</evidence>
<evidence type="ECO:0000259" key="7">
    <source>
        <dbReference type="Pfam" id="PF00482"/>
    </source>
</evidence>
<organism evidence="8 9">
    <name type="scientific">Virgisporangium aurantiacum</name>
    <dbReference type="NCBI Taxonomy" id="175570"/>
    <lineage>
        <taxon>Bacteria</taxon>
        <taxon>Bacillati</taxon>
        <taxon>Actinomycetota</taxon>
        <taxon>Actinomycetes</taxon>
        <taxon>Micromonosporales</taxon>
        <taxon>Micromonosporaceae</taxon>
        <taxon>Virgisporangium</taxon>
    </lineage>
</organism>
<evidence type="ECO:0000256" key="3">
    <source>
        <dbReference type="ARBA" id="ARBA00022692"/>
    </source>
</evidence>
<reference evidence="8" key="1">
    <citation type="submission" date="2021-01" db="EMBL/GenBank/DDBJ databases">
        <title>Whole genome shotgun sequence of Virgisporangium aurantiacum NBRC 16421.</title>
        <authorList>
            <person name="Komaki H."/>
            <person name="Tamura T."/>
        </authorList>
    </citation>
    <scope>NUCLEOTIDE SEQUENCE</scope>
    <source>
        <strain evidence="8">NBRC 16421</strain>
    </source>
</reference>
<dbReference type="EMBL" id="BOPG01000077">
    <property type="protein sequence ID" value="GIJ62406.1"/>
    <property type="molecule type" value="Genomic_DNA"/>
</dbReference>
<evidence type="ECO:0000256" key="4">
    <source>
        <dbReference type="ARBA" id="ARBA00022989"/>
    </source>
</evidence>
<evidence type="ECO:0000313" key="8">
    <source>
        <dbReference type="EMBL" id="GIJ62406.1"/>
    </source>
</evidence>
<feature type="transmembrane region" description="Helical" evidence="6">
    <location>
        <begin position="6"/>
        <end position="24"/>
    </location>
</feature>
<evidence type="ECO:0000256" key="1">
    <source>
        <dbReference type="ARBA" id="ARBA00004651"/>
    </source>
</evidence>
<feature type="transmembrane region" description="Helical" evidence="6">
    <location>
        <begin position="219"/>
        <end position="239"/>
    </location>
</feature>
<dbReference type="AlphaFoldDB" id="A0A8J3ZIZ6"/>
<keyword evidence="2" id="KW-1003">Cell membrane</keyword>
<keyword evidence="3 6" id="KW-0812">Transmembrane</keyword>
<protein>
    <recommendedName>
        <fullName evidence="7">Type II secretion system protein GspF domain-containing protein</fullName>
    </recommendedName>
</protein>
<feature type="transmembrane region" description="Helical" evidence="6">
    <location>
        <begin position="70"/>
        <end position="88"/>
    </location>
</feature>
<feature type="domain" description="Type II secretion system protein GspF" evidence="7">
    <location>
        <begin position="106"/>
        <end position="231"/>
    </location>
</feature>
<evidence type="ECO:0000256" key="5">
    <source>
        <dbReference type="ARBA" id="ARBA00023136"/>
    </source>
</evidence>
<sequence length="287" mass="29832">MPVLPALLLGAGFGLGLAVVVSGVRRRVRPLSTVPGGRWLRPLRGLGPVQLASGLAAAAVVWLATGWVVGGILACLAAWTLPGLIIGAEQARQNRLRRLEAIATWVESLVATLGGAAGLEQAVITTAPTAPAPIRPEVTAMAAALRAGARLPDVLRGFARDVADPFADTVTASLLLASTQGAGCLADPLGLLAAAVRDEVAAQRRVERGRAKAATDARMIIATTLVMAVGLVVFNRGYLRPYDSVAGQVVLAVVGVLFAVGFRWLSRLARPRELPRVLDLSSEVSSR</sequence>